<protein>
    <submittedName>
        <fullName evidence="6">4Fe-4S binding protein</fullName>
    </submittedName>
</protein>
<dbReference type="PROSITE" id="PS00198">
    <property type="entry name" value="4FE4S_FER_1"/>
    <property type="match status" value="1"/>
</dbReference>
<accession>A0A9D1RVI2</accession>
<dbReference type="GO" id="GO:0046872">
    <property type="term" value="F:metal ion binding"/>
    <property type="evidence" value="ECO:0007669"/>
    <property type="project" value="UniProtKB-KW"/>
</dbReference>
<evidence type="ECO:0000313" key="7">
    <source>
        <dbReference type="Proteomes" id="UP000824192"/>
    </source>
</evidence>
<dbReference type="AlphaFoldDB" id="A0A9D1RVI2"/>
<proteinExistence type="predicted"/>
<keyword evidence="2" id="KW-0479">Metal-binding</keyword>
<evidence type="ECO:0000256" key="4">
    <source>
        <dbReference type="ARBA" id="ARBA00023014"/>
    </source>
</evidence>
<evidence type="ECO:0000256" key="1">
    <source>
        <dbReference type="ARBA" id="ARBA00022485"/>
    </source>
</evidence>
<dbReference type="GO" id="GO:0051539">
    <property type="term" value="F:4 iron, 4 sulfur cluster binding"/>
    <property type="evidence" value="ECO:0007669"/>
    <property type="project" value="UniProtKB-KW"/>
</dbReference>
<organism evidence="6 7">
    <name type="scientific">Candidatus Flavonifractor merdipullorum</name>
    <dbReference type="NCBI Taxonomy" id="2838590"/>
    <lineage>
        <taxon>Bacteria</taxon>
        <taxon>Bacillati</taxon>
        <taxon>Bacillota</taxon>
        <taxon>Clostridia</taxon>
        <taxon>Eubacteriales</taxon>
        <taxon>Oscillospiraceae</taxon>
        <taxon>Flavonifractor</taxon>
    </lineage>
</organism>
<dbReference type="InterPro" id="IPR017900">
    <property type="entry name" value="4Fe4S_Fe_S_CS"/>
</dbReference>
<dbReference type="Gene3D" id="3.30.70.20">
    <property type="match status" value="1"/>
</dbReference>
<evidence type="ECO:0000256" key="3">
    <source>
        <dbReference type="ARBA" id="ARBA00023004"/>
    </source>
</evidence>
<feature type="domain" description="4Fe-4S ferredoxin-type" evidence="5">
    <location>
        <begin position="5"/>
        <end position="34"/>
    </location>
</feature>
<evidence type="ECO:0000313" key="6">
    <source>
        <dbReference type="EMBL" id="HIW93562.1"/>
    </source>
</evidence>
<dbReference type="InterPro" id="IPR050572">
    <property type="entry name" value="Fe-S_Ferredoxin"/>
</dbReference>
<keyword evidence="3" id="KW-0408">Iron</keyword>
<comment type="caution">
    <text evidence="6">The sequence shown here is derived from an EMBL/GenBank/DDBJ whole genome shotgun (WGS) entry which is preliminary data.</text>
</comment>
<dbReference type="PROSITE" id="PS51379">
    <property type="entry name" value="4FE4S_FER_2"/>
    <property type="match status" value="2"/>
</dbReference>
<dbReference type="InterPro" id="IPR017896">
    <property type="entry name" value="4Fe4S_Fe-S-bd"/>
</dbReference>
<dbReference type="Gene3D" id="3.30.70.3270">
    <property type="match status" value="1"/>
</dbReference>
<name>A0A9D1RVI2_9FIRM</name>
<dbReference type="PANTHER" id="PTHR43687">
    <property type="entry name" value="ADENYLYLSULFATE REDUCTASE, BETA SUBUNIT"/>
    <property type="match status" value="1"/>
</dbReference>
<sequence length="68" mass="7372">MRAKRMARVDQDRCVACGTCAKECPLSAISVYRGCWAQVNEETCVGCGRCAKVCPADCITIVEREGQA</sequence>
<keyword evidence="1" id="KW-0004">4Fe-4S</keyword>
<evidence type="ECO:0000259" key="5">
    <source>
        <dbReference type="PROSITE" id="PS51379"/>
    </source>
</evidence>
<reference evidence="6" key="2">
    <citation type="submission" date="2021-04" db="EMBL/GenBank/DDBJ databases">
        <authorList>
            <person name="Gilroy R."/>
        </authorList>
    </citation>
    <scope>NUCLEOTIDE SEQUENCE</scope>
    <source>
        <strain evidence="6">ChiGjej6B6-1540</strain>
    </source>
</reference>
<dbReference type="Pfam" id="PF14697">
    <property type="entry name" value="Fer4_21"/>
    <property type="match status" value="1"/>
</dbReference>
<reference evidence="6" key="1">
    <citation type="journal article" date="2021" name="PeerJ">
        <title>Extensive microbial diversity within the chicken gut microbiome revealed by metagenomics and culture.</title>
        <authorList>
            <person name="Gilroy R."/>
            <person name="Ravi A."/>
            <person name="Getino M."/>
            <person name="Pursley I."/>
            <person name="Horton D.L."/>
            <person name="Alikhan N.F."/>
            <person name="Baker D."/>
            <person name="Gharbi K."/>
            <person name="Hall N."/>
            <person name="Watson M."/>
            <person name="Adriaenssens E.M."/>
            <person name="Foster-Nyarko E."/>
            <person name="Jarju S."/>
            <person name="Secka A."/>
            <person name="Antonio M."/>
            <person name="Oren A."/>
            <person name="Chaudhuri R.R."/>
            <person name="La Ragione R."/>
            <person name="Hildebrand F."/>
            <person name="Pallen M.J."/>
        </authorList>
    </citation>
    <scope>NUCLEOTIDE SEQUENCE</scope>
    <source>
        <strain evidence="6">ChiGjej6B6-1540</strain>
    </source>
</reference>
<dbReference type="SUPFAM" id="SSF54862">
    <property type="entry name" value="4Fe-4S ferredoxins"/>
    <property type="match status" value="1"/>
</dbReference>
<evidence type="ECO:0000256" key="2">
    <source>
        <dbReference type="ARBA" id="ARBA00022723"/>
    </source>
</evidence>
<dbReference type="Proteomes" id="UP000824192">
    <property type="component" value="Unassembled WGS sequence"/>
</dbReference>
<dbReference type="EMBL" id="DXGA01000074">
    <property type="protein sequence ID" value="HIW93562.1"/>
    <property type="molecule type" value="Genomic_DNA"/>
</dbReference>
<feature type="domain" description="4Fe-4S ferredoxin-type" evidence="5">
    <location>
        <begin position="35"/>
        <end position="64"/>
    </location>
</feature>
<gene>
    <name evidence="6" type="ORF">H9868_03375</name>
</gene>
<keyword evidence="4" id="KW-0411">Iron-sulfur</keyword>
<dbReference type="PANTHER" id="PTHR43687:SF1">
    <property type="entry name" value="FERREDOXIN III"/>
    <property type="match status" value="1"/>
</dbReference>